<dbReference type="Gene3D" id="1.25.40.10">
    <property type="entry name" value="Tetratricopeptide repeat domain"/>
    <property type="match status" value="1"/>
</dbReference>
<keyword evidence="6" id="KW-0949">S-adenosyl-L-methionine</keyword>
<dbReference type="InterPro" id="IPR011990">
    <property type="entry name" value="TPR-like_helical_dom_sf"/>
</dbReference>
<dbReference type="SUPFAM" id="SSF144232">
    <property type="entry name" value="HIT/MYND zinc finger-like"/>
    <property type="match status" value="1"/>
</dbReference>
<dbReference type="GO" id="GO:0005634">
    <property type="term" value="C:nucleus"/>
    <property type="evidence" value="ECO:0007669"/>
    <property type="project" value="UniProtKB-SubCell"/>
</dbReference>
<dbReference type="Pfam" id="PF00856">
    <property type="entry name" value="SET"/>
    <property type="match status" value="1"/>
</dbReference>
<dbReference type="InterPro" id="IPR044421">
    <property type="entry name" value="SMYD4_SET"/>
</dbReference>
<keyword evidence="5" id="KW-0808">Transferase</keyword>
<accession>A0A3M7T0L9</accession>
<dbReference type="OrthoDB" id="62495at2759"/>
<dbReference type="SUPFAM" id="SSF48452">
    <property type="entry name" value="TPR-like"/>
    <property type="match status" value="1"/>
</dbReference>
<dbReference type="AlphaFoldDB" id="A0A3M7T0L9"/>
<dbReference type="InterPro" id="IPR001214">
    <property type="entry name" value="SET_dom"/>
</dbReference>
<keyword evidence="4" id="KW-0489">Methyltransferase</keyword>
<gene>
    <name evidence="10" type="ORF">BpHYR1_048144</name>
</gene>
<protein>
    <submittedName>
        <fullName evidence="10">SET and MYND domain-containing 4-like</fullName>
    </submittedName>
</protein>
<organism evidence="10 11">
    <name type="scientific">Brachionus plicatilis</name>
    <name type="common">Marine rotifer</name>
    <name type="synonym">Brachionus muelleri</name>
    <dbReference type="NCBI Taxonomy" id="10195"/>
    <lineage>
        <taxon>Eukaryota</taxon>
        <taxon>Metazoa</taxon>
        <taxon>Spiralia</taxon>
        <taxon>Gnathifera</taxon>
        <taxon>Rotifera</taxon>
        <taxon>Eurotatoria</taxon>
        <taxon>Monogononta</taxon>
        <taxon>Pseudotrocha</taxon>
        <taxon>Ploima</taxon>
        <taxon>Brachionidae</taxon>
        <taxon>Brachionus</taxon>
    </lineage>
</organism>
<dbReference type="InterPro" id="IPR052097">
    <property type="entry name" value="SET-MYND_domain_protein"/>
</dbReference>
<dbReference type="PROSITE" id="PS50280">
    <property type="entry name" value="SET"/>
    <property type="match status" value="1"/>
</dbReference>
<dbReference type="STRING" id="10195.A0A3M7T0L9"/>
<dbReference type="GO" id="GO:0032259">
    <property type="term" value="P:methylation"/>
    <property type="evidence" value="ECO:0007669"/>
    <property type="project" value="UniProtKB-KW"/>
</dbReference>
<reference evidence="10 11" key="1">
    <citation type="journal article" date="2018" name="Sci. Rep.">
        <title>Genomic signatures of local adaptation to the degree of environmental predictability in rotifers.</title>
        <authorList>
            <person name="Franch-Gras L."/>
            <person name="Hahn C."/>
            <person name="Garcia-Roger E.M."/>
            <person name="Carmona M.J."/>
            <person name="Serra M."/>
            <person name="Gomez A."/>
        </authorList>
    </citation>
    <scope>NUCLEOTIDE SEQUENCE [LARGE SCALE GENOMIC DNA]</scope>
    <source>
        <strain evidence="10">HYR1</strain>
    </source>
</reference>
<dbReference type="SUPFAM" id="SSF82199">
    <property type="entry name" value="SET domain"/>
    <property type="match status" value="1"/>
</dbReference>
<dbReference type="GO" id="GO:0042826">
    <property type="term" value="F:histone deacetylase binding"/>
    <property type="evidence" value="ECO:0007669"/>
    <property type="project" value="TreeGrafter"/>
</dbReference>
<dbReference type="GO" id="GO:0005737">
    <property type="term" value="C:cytoplasm"/>
    <property type="evidence" value="ECO:0007669"/>
    <property type="project" value="UniProtKB-SubCell"/>
</dbReference>
<dbReference type="Gene3D" id="1.10.220.160">
    <property type="match status" value="1"/>
</dbReference>
<dbReference type="EMBL" id="REGN01000502">
    <property type="protein sequence ID" value="RNA41449.1"/>
    <property type="molecule type" value="Genomic_DNA"/>
</dbReference>
<name>A0A3M7T0L9_BRAPC</name>
<keyword evidence="7" id="KW-0539">Nucleus</keyword>
<sequence>MENNASNWQLFLDQQLENLHKSPDLLNQFKNLKTNYQRIDFVHSFGQLIEKHFKSLNFTDDQKNDGLSESYRKKGNSFYAKKDGQNALNNYNLALLYAPVDSKSLYLAYSNRSAVFYDLAMFDKSLEDLASCELHLPLAETNFSLILKLAKRKINCLIKLNQGDSLLSFRESCIYKMLVQTASDLGKESELVEINKLIEQCGRSNLKKSHPSADHEPKSSTSFINDCVDVQFSDKNGRHCLAKRNIRAGEVLFTEKAYCSIILPMAGLNYCDLCFKSLYNEQNRGFEHLNIHPCSQCCGIFYCSDRCRVQSETDEQNHHKFECGILKTLLHNLGLAHLAFRILNSTSQELILKYSDIQTSDSSLIDYKMDNCANNYCQVFNLLTHESATHPEDLFKYSLTALLLGQHYAGVVKNDSKKFLKLVSSVTLRHLLQCICNAHAITGLKDEANVQQTFSRDQHRYATAIYPRVSLLNHSCNSNVVSSFKENSDTIVVKASRTIRKSEQIFNSYGPHYIKMTFFQRKQSLSEQYHFDCDCSECLDQSSIFTQSKLTGLRCFYCTGTKVLSSGKVSLPNDVLLVCSECGKAMQLANFASRFEFLDSFLDKMDTESMSDECTKMSVKKLEDMVKDYRKYLCINEDLEIDCATEIDANMRIFYLDFSKLIDLLARLSCNSNNLLHGCWLLEKNVTLLEFVYESKRNEVIIELGHEFFKLAELQCVVGQQRKALDSINKAISIAECVYSKESALLNEYHQVQNYIKSFLKK</sequence>
<feature type="domain" description="SET" evidence="9">
    <location>
        <begin position="225"/>
        <end position="510"/>
    </location>
</feature>
<evidence type="ECO:0000259" key="9">
    <source>
        <dbReference type="PROSITE" id="PS50280"/>
    </source>
</evidence>
<dbReference type="PANTHER" id="PTHR46165">
    <property type="entry name" value="SET AND MYND DOMAIN-CONTAINING PROTEIN 4"/>
    <property type="match status" value="1"/>
</dbReference>
<dbReference type="PANTHER" id="PTHR46165:SF2">
    <property type="entry name" value="SET AND MYND DOMAIN-CONTAINING PROTEIN 4"/>
    <property type="match status" value="1"/>
</dbReference>
<evidence type="ECO:0000313" key="10">
    <source>
        <dbReference type="EMBL" id="RNA41449.1"/>
    </source>
</evidence>
<comment type="catalytic activity">
    <reaction evidence="8">
        <text>L-lysyl-[protein] + S-adenosyl-L-methionine = N(6)-methyl-L-lysyl-[protein] + S-adenosyl-L-homocysteine + H(+)</text>
        <dbReference type="Rhea" id="RHEA:51736"/>
        <dbReference type="Rhea" id="RHEA-COMP:9752"/>
        <dbReference type="Rhea" id="RHEA-COMP:13053"/>
        <dbReference type="ChEBI" id="CHEBI:15378"/>
        <dbReference type="ChEBI" id="CHEBI:29969"/>
        <dbReference type="ChEBI" id="CHEBI:57856"/>
        <dbReference type="ChEBI" id="CHEBI:59789"/>
        <dbReference type="ChEBI" id="CHEBI:61929"/>
    </reaction>
</comment>
<evidence type="ECO:0000256" key="2">
    <source>
        <dbReference type="ARBA" id="ARBA00004496"/>
    </source>
</evidence>
<dbReference type="Gene3D" id="2.170.270.10">
    <property type="entry name" value="SET domain"/>
    <property type="match status" value="1"/>
</dbReference>
<evidence type="ECO:0000256" key="6">
    <source>
        <dbReference type="ARBA" id="ARBA00022691"/>
    </source>
</evidence>
<dbReference type="InterPro" id="IPR046341">
    <property type="entry name" value="SET_dom_sf"/>
</dbReference>
<evidence type="ECO:0000256" key="4">
    <source>
        <dbReference type="ARBA" id="ARBA00022603"/>
    </source>
</evidence>
<keyword evidence="3" id="KW-0963">Cytoplasm</keyword>
<dbReference type="Proteomes" id="UP000276133">
    <property type="component" value="Unassembled WGS sequence"/>
</dbReference>
<evidence type="ECO:0000256" key="7">
    <source>
        <dbReference type="ARBA" id="ARBA00023242"/>
    </source>
</evidence>
<comment type="caution">
    <text evidence="10">The sequence shown here is derived from an EMBL/GenBank/DDBJ whole genome shotgun (WGS) entry which is preliminary data.</text>
</comment>
<dbReference type="CDD" id="cd10536">
    <property type="entry name" value="SET_SMYD4"/>
    <property type="match status" value="1"/>
</dbReference>
<evidence type="ECO:0000256" key="8">
    <source>
        <dbReference type="ARBA" id="ARBA00048985"/>
    </source>
</evidence>
<evidence type="ECO:0000256" key="5">
    <source>
        <dbReference type="ARBA" id="ARBA00022679"/>
    </source>
</evidence>
<evidence type="ECO:0000256" key="1">
    <source>
        <dbReference type="ARBA" id="ARBA00004123"/>
    </source>
</evidence>
<dbReference type="GO" id="GO:0008168">
    <property type="term" value="F:methyltransferase activity"/>
    <property type="evidence" value="ECO:0007669"/>
    <property type="project" value="UniProtKB-KW"/>
</dbReference>
<evidence type="ECO:0000313" key="11">
    <source>
        <dbReference type="Proteomes" id="UP000276133"/>
    </source>
</evidence>
<evidence type="ECO:0000256" key="3">
    <source>
        <dbReference type="ARBA" id="ARBA00022490"/>
    </source>
</evidence>
<proteinExistence type="predicted"/>
<dbReference type="Gene3D" id="6.10.140.2220">
    <property type="match status" value="1"/>
</dbReference>
<comment type="subcellular location">
    <subcellularLocation>
        <location evidence="2">Cytoplasm</location>
    </subcellularLocation>
    <subcellularLocation>
        <location evidence="1">Nucleus</location>
    </subcellularLocation>
</comment>
<keyword evidence="11" id="KW-1185">Reference proteome</keyword>